<comment type="caution">
    <text evidence="9">The sequence shown here is derived from an EMBL/GenBank/DDBJ whole genome shotgun (WGS) entry which is preliminary data.</text>
</comment>
<evidence type="ECO:0000256" key="2">
    <source>
        <dbReference type="ARBA" id="ARBA00022692"/>
    </source>
</evidence>
<feature type="transmembrane region" description="Helical" evidence="7">
    <location>
        <begin position="108"/>
        <end position="131"/>
    </location>
</feature>
<dbReference type="Pfam" id="PF20684">
    <property type="entry name" value="Fung_rhodopsin"/>
    <property type="match status" value="1"/>
</dbReference>
<feature type="domain" description="Rhodopsin" evidence="8">
    <location>
        <begin position="32"/>
        <end position="131"/>
    </location>
</feature>
<accession>A0ABR1XBF3</accession>
<sequence length="236" mass="25564">MLNIIFEALEFSPHLADAIEDATYVEGIFWYSSNIVTDFCCLLIPAAIVLPLELGLGKKLSVIALFGFGGIANAAAWWAFAFFLEVQARPDDEEHYFEDRIQVLEKNLILVFVECNGGIICAGIPTIWVFFTHFLPSMVRYYLHPSPLHVKLGDRGLDNDDGGGSLQTQASPPIRAVAVAVAVVGRYAPGHALGEPRAQGAAASPGSGFRVGYRHTHGLADRRGGGGGRERQRGAR</sequence>
<evidence type="ECO:0000256" key="7">
    <source>
        <dbReference type="SAM" id="Phobius"/>
    </source>
</evidence>
<gene>
    <name evidence="9" type="ORF">PG997_000661</name>
</gene>
<evidence type="ECO:0000256" key="3">
    <source>
        <dbReference type="ARBA" id="ARBA00022989"/>
    </source>
</evidence>
<keyword evidence="3 7" id="KW-1133">Transmembrane helix</keyword>
<proteinExistence type="inferred from homology"/>
<evidence type="ECO:0000256" key="4">
    <source>
        <dbReference type="ARBA" id="ARBA00023136"/>
    </source>
</evidence>
<evidence type="ECO:0000259" key="8">
    <source>
        <dbReference type="Pfam" id="PF20684"/>
    </source>
</evidence>
<keyword evidence="4 7" id="KW-0472">Membrane</keyword>
<feature type="region of interest" description="Disordered" evidence="6">
    <location>
        <begin position="217"/>
        <end position="236"/>
    </location>
</feature>
<dbReference type="InterPro" id="IPR049326">
    <property type="entry name" value="Rhodopsin_dom_fungi"/>
</dbReference>
<keyword evidence="10" id="KW-1185">Reference proteome</keyword>
<dbReference type="PANTHER" id="PTHR33048">
    <property type="entry name" value="PTH11-LIKE INTEGRAL MEMBRANE PROTEIN (AFU_ORTHOLOGUE AFUA_5G11245)"/>
    <property type="match status" value="1"/>
</dbReference>
<feature type="compositionally biased region" description="Basic and acidic residues" evidence="6">
    <location>
        <begin position="218"/>
        <end position="236"/>
    </location>
</feature>
<evidence type="ECO:0000256" key="1">
    <source>
        <dbReference type="ARBA" id="ARBA00004141"/>
    </source>
</evidence>
<feature type="transmembrane region" description="Helical" evidence="7">
    <location>
        <begin position="28"/>
        <end position="50"/>
    </location>
</feature>
<dbReference type="Proteomes" id="UP001433268">
    <property type="component" value="Unassembled WGS sequence"/>
</dbReference>
<protein>
    <recommendedName>
        <fullName evidence="8">Rhodopsin domain-containing protein</fullName>
    </recommendedName>
</protein>
<comment type="subcellular location">
    <subcellularLocation>
        <location evidence="1">Membrane</location>
        <topology evidence="1">Multi-pass membrane protein</topology>
    </subcellularLocation>
</comment>
<reference evidence="9 10" key="1">
    <citation type="submission" date="2023-01" db="EMBL/GenBank/DDBJ databases">
        <title>Analysis of 21 Apiospora genomes using comparative genomics revels a genus with tremendous synthesis potential of carbohydrate active enzymes and secondary metabolites.</title>
        <authorList>
            <person name="Sorensen T."/>
        </authorList>
    </citation>
    <scope>NUCLEOTIDE SEQUENCE [LARGE SCALE GENOMIC DNA]</scope>
    <source>
        <strain evidence="9 10">CBS 114990</strain>
    </source>
</reference>
<name>A0ABR1XBF3_9PEZI</name>
<dbReference type="GeneID" id="92038036"/>
<dbReference type="RefSeq" id="XP_066674749.1">
    <property type="nucleotide sequence ID" value="XM_066804976.1"/>
</dbReference>
<dbReference type="InterPro" id="IPR052337">
    <property type="entry name" value="SAT4-like"/>
</dbReference>
<dbReference type="EMBL" id="JAQQWN010000002">
    <property type="protein sequence ID" value="KAK8093976.1"/>
    <property type="molecule type" value="Genomic_DNA"/>
</dbReference>
<evidence type="ECO:0000256" key="5">
    <source>
        <dbReference type="ARBA" id="ARBA00038359"/>
    </source>
</evidence>
<evidence type="ECO:0000313" key="9">
    <source>
        <dbReference type="EMBL" id="KAK8093976.1"/>
    </source>
</evidence>
<evidence type="ECO:0000256" key="6">
    <source>
        <dbReference type="SAM" id="MobiDB-lite"/>
    </source>
</evidence>
<feature type="transmembrane region" description="Helical" evidence="7">
    <location>
        <begin position="62"/>
        <end position="84"/>
    </location>
</feature>
<dbReference type="PANTHER" id="PTHR33048:SF47">
    <property type="entry name" value="INTEGRAL MEMBRANE PROTEIN-RELATED"/>
    <property type="match status" value="1"/>
</dbReference>
<comment type="similarity">
    <text evidence="5">Belongs to the SAT4 family.</text>
</comment>
<organism evidence="9 10">
    <name type="scientific">Apiospora hydei</name>
    <dbReference type="NCBI Taxonomy" id="1337664"/>
    <lineage>
        <taxon>Eukaryota</taxon>
        <taxon>Fungi</taxon>
        <taxon>Dikarya</taxon>
        <taxon>Ascomycota</taxon>
        <taxon>Pezizomycotina</taxon>
        <taxon>Sordariomycetes</taxon>
        <taxon>Xylariomycetidae</taxon>
        <taxon>Amphisphaeriales</taxon>
        <taxon>Apiosporaceae</taxon>
        <taxon>Apiospora</taxon>
    </lineage>
</organism>
<keyword evidence="2 7" id="KW-0812">Transmembrane</keyword>
<evidence type="ECO:0000313" key="10">
    <source>
        <dbReference type="Proteomes" id="UP001433268"/>
    </source>
</evidence>